<dbReference type="EMBL" id="JARKIE010000086">
    <property type="protein sequence ID" value="KAJ7687619.1"/>
    <property type="molecule type" value="Genomic_DNA"/>
</dbReference>
<feature type="coiled-coil region" evidence="1">
    <location>
        <begin position="134"/>
        <end position="161"/>
    </location>
</feature>
<dbReference type="InterPro" id="IPR025554">
    <property type="entry name" value="DUF4140"/>
</dbReference>
<dbReference type="NCBIfam" id="TIGR02231">
    <property type="entry name" value="mucoidy inhibitor MuiA family protein"/>
    <property type="match status" value="1"/>
</dbReference>
<dbReference type="AlphaFoldDB" id="A0AAD7DBS7"/>
<dbReference type="Proteomes" id="UP001221757">
    <property type="component" value="Unassembled WGS sequence"/>
</dbReference>
<dbReference type="InterPro" id="IPR011935">
    <property type="entry name" value="CHP02231"/>
</dbReference>
<dbReference type="Pfam" id="PF13600">
    <property type="entry name" value="DUF4140"/>
    <property type="match status" value="1"/>
</dbReference>
<organism evidence="4 5">
    <name type="scientific">Mycena rosella</name>
    <name type="common">Pink bonnet</name>
    <name type="synonym">Agaricus rosellus</name>
    <dbReference type="NCBI Taxonomy" id="1033263"/>
    <lineage>
        <taxon>Eukaryota</taxon>
        <taxon>Fungi</taxon>
        <taxon>Dikarya</taxon>
        <taxon>Basidiomycota</taxon>
        <taxon>Agaricomycotina</taxon>
        <taxon>Agaricomycetes</taxon>
        <taxon>Agaricomycetidae</taxon>
        <taxon>Agaricales</taxon>
        <taxon>Marasmiineae</taxon>
        <taxon>Mycenaceae</taxon>
        <taxon>Mycena</taxon>
    </lineage>
</organism>
<keyword evidence="1" id="KW-0175">Coiled coil</keyword>
<accession>A0AAD7DBS7</accession>
<evidence type="ECO:0008006" key="6">
    <source>
        <dbReference type="Google" id="ProtNLM"/>
    </source>
</evidence>
<reference evidence="4" key="1">
    <citation type="submission" date="2023-03" db="EMBL/GenBank/DDBJ databases">
        <title>Massive genome expansion in bonnet fungi (Mycena s.s.) driven by repeated elements and novel gene families across ecological guilds.</title>
        <authorList>
            <consortium name="Lawrence Berkeley National Laboratory"/>
            <person name="Harder C.B."/>
            <person name="Miyauchi S."/>
            <person name="Viragh M."/>
            <person name="Kuo A."/>
            <person name="Thoen E."/>
            <person name="Andreopoulos B."/>
            <person name="Lu D."/>
            <person name="Skrede I."/>
            <person name="Drula E."/>
            <person name="Henrissat B."/>
            <person name="Morin E."/>
            <person name="Kohler A."/>
            <person name="Barry K."/>
            <person name="LaButti K."/>
            <person name="Morin E."/>
            <person name="Salamov A."/>
            <person name="Lipzen A."/>
            <person name="Mereny Z."/>
            <person name="Hegedus B."/>
            <person name="Baldrian P."/>
            <person name="Stursova M."/>
            <person name="Weitz H."/>
            <person name="Taylor A."/>
            <person name="Grigoriev I.V."/>
            <person name="Nagy L.G."/>
            <person name="Martin F."/>
            <person name="Kauserud H."/>
        </authorList>
    </citation>
    <scope>NUCLEOTIDE SEQUENCE</scope>
    <source>
        <strain evidence="4">CBHHK067</strain>
    </source>
</reference>
<name>A0AAD7DBS7_MYCRO</name>
<evidence type="ECO:0000259" key="3">
    <source>
        <dbReference type="Pfam" id="PF13600"/>
    </source>
</evidence>
<evidence type="ECO:0000259" key="2">
    <source>
        <dbReference type="Pfam" id="PF13598"/>
    </source>
</evidence>
<evidence type="ECO:0000313" key="5">
    <source>
        <dbReference type="Proteomes" id="UP001221757"/>
    </source>
</evidence>
<dbReference type="PANTHER" id="PTHR31005">
    <property type="entry name" value="DUF4139 DOMAIN-CONTAINING PROTEIN"/>
    <property type="match status" value="1"/>
</dbReference>
<comment type="caution">
    <text evidence="4">The sequence shown here is derived from an EMBL/GenBank/DDBJ whole genome shotgun (WGS) entry which is preliminary data.</text>
</comment>
<dbReference type="InterPro" id="IPR037291">
    <property type="entry name" value="DUF4139"/>
</dbReference>
<evidence type="ECO:0000256" key="1">
    <source>
        <dbReference type="SAM" id="Coils"/>
    </source>
</evidence>
<feature type="domain" description="DUF4140" evidence="3">
    <location>
        <begin position="28"/>
        <end position="125"/>
    </location>
</feature>
<gene>
    <name evidence="4" type="ORF">B0H17DRAFT_939224</name>
</gene>
<keyword evidence="5" id="KW-1185">Reference proteome</keyword>
<sequence length="580" mass="62601">MTTDHPPAFEATSSIELQSVTDSKITSVSLYSTRAEITRLYKFAVKTGQNQVNIAGLPNALEAESLRVEGRGAATIHDVTVSTAKGEHIPTSSPKLVELLSGREKKVNALTRCTAAQGSLEQYLGSLTVEHLEVSKLENVLEGYEAAGEKLDARKAEMTEDLGRIDAEIAAERALIAVPHENNKLRTKAAIGVFAQAAGNVEIALIYAVPFATWTAFYDIRVDMDTKENPVALIYKAAVKQNTGESWDDVPLQLETSTPTFGLRIPKLSPWNLDLQQPRWRLRTKSIVSIGFRSMAAPPAPTVRFRGGFGTPGGMEEEAAPDMSYAGTSVTSKGNVSATFRVPGLVTIPCDDAAHNFTIVELSLKAAMSWVSVPKLDAKTHLNARITNASEYTLLNGTASVYVDGSFISRSMVPGVSPQESFDCPLGLDSSIRITYHPVIKKLSQSGFYNKSANYVFAQRITIFNTKSIAAERVKIVDQIPVSQNSQIEVKLVNPALKLPSDAGASGATKGAPKDPQVVSVFKGVKAHWDGADQADCEVETLGLDRKVNWICSVPAQEKINLALEWEVTVSPASAQVMGL</sequence>
<dbReference type="PANTHER" id="PTHR31005:SF8">
    <property type="entry name" value="DUF4139 DOMAIN-CONTAINING PROTEIN"/>
    <property type="match status" value="1"/>
</dbReference>
<dbReference type="Pfam" id="PF13598">
    <property type="entry name" value="DUF4139"/>
    <property type="match status" value="1"/>
</dbReference>
<evidence type="ECO:0000313" key="4">
    <source>
        <dbReference type="EMBL" id="KAJ7687619.1"/>
    </source>
</evidence>
<proteinExistence type="predicted"/>
<feature type="domain" description="DUF4139" evidence="2">
    <location>
        <begin position="204"/>
        <end position="565"/>
    </location>
</feature>
<protein>
    <recommendedName>
        <fullName evidence="6">Mucoidy inhibitor A</fullName>
    </recommendedName>
</protein>